<accession>A0A5M6DAR9</accession>
<protein>
    <submittedName>
        <fullName evidence="1">Uncharacterized protein</fullName>
    </submittedName>
</protein>
<evidence type="ECO:0000313" key="1">
    <source>
        <dbReference type="EMBL" id="KAA5544658.1"/>
    </source>
</evidence>
<sequence length="293" mass="30425">MMSIRNRLAMPFLAAALVVVLGGNGVRAELVIGVANQPVLIDFQGFNGGGLQPGGGAGTLDSNDWSIEFFDVGGSQFSDFGESSTSGLFAGGTVSGAMPAPGLYAVDTGGGNVAMGIQAGIVSGGSPTELAGVDPILRIRNQTGVVFDAVYVDYDLWVFNGSDENLYVDPEALGESATIEFNDSIDGIPGFTTDLAASANPEWTRTEQFNDLFLPASVFIGGPTIDPLEDGQTLGIRWSIGGVADQLGRFDGVAIDNIRVTGVNFVTAVPEPGAAVFLAIAALVPCCRRRRRN</sequence>
<evidence type="ECO:0000313" key="2">
    <source>
        <dbReference type="Proteomes" id="UP000324479"/>
    </source>
</evidence>
<reference evidence="1 2" key="1">
    <citation type="submission" date="2019-08" db="EMBL/GenBank/DDBJ databases">
        <authorList>
            <person name="Dhanesh K."/>
            <person name="Kumar G."/>
            <person name="Sasikala C."/>
            <person name="Venkata Ramana C."/>
        </authorList>
    </citation>
    <scope>NUCLEOTIDE SEQUENCE [LARGE SCALE GENOMIC DNA]</scope>
    <source>
        <strain evidence="1 2">JC645</strain>
    </source>
</reference>
<dbReference type="EMBL" id="VWOX01000004">
    <property type="protein sequence ID" value="KAA5544658.1"/>
    <property type="molecule type" value="Genomic_DNA"/>
</dbReference>
<name>A0A5M6DAR9_9BACT</name>
<organism evidence="1 2">
    <name type="scientific">Roseiconus nitratireducens</name>
    <dbReference type="NCBI Taxonomy" id="2605748"/>
    <lineage>
        <taxon>Bacteria</taxon>
        <taxon>Pseudomonadati</taxon>
        <taxon>Planctomycetota</taxon>
        <taxon>Planctomycetia</taxon>
        <taxon>Pirellulales</taxon>
        <taxon>Pirellulaceae</taxon>
        <taxon>Roseiconus</taxon>
    </lineage>
</organism>
<dbReference type="RefSeq" id="WP_150076272.1">
    <property type="nucleotide sequence ID" value="NZ_VWOX01000004.1"/>
</dbReference>
<keyword evidence="2" id="KW-1185">Reference proteome</keyword>
<dbReference type="AlphaFoldDB" id="A0A5M6DAR9"/>
<proteinExistence type="predicted"/>
<comment type="caution">
    <text evidence="1">The sequence shown here is derived from an EMBL/GenBank/DDBJ whole genome shotgun (WGS) entry which is preliminary data.</text>
</comment>
<dbReference type="Proteomes" id="UP000324479">
    <property type="component" value="Unassembled WGS sequence"/>
</dbReference>
<gene>
    <name evidence="1" type="ORF">FYK55_10155</name>
</gene>